<accession>A0A1M5KF59</accession>
<dbReference type="SUPFAM" id="SSF51161">
    <property type="entry name" value="Trimeric LpxA-like enzymes"/>
    <property type="match status" value="1"/>
</dbReference>
<dbReference type="CDD" id="cd04647">
    <property type="entry name" value="LbH_MAT_like"/>
    <property type="match status" value="1"/>
</dbReference>
<sequence length="176" mass="19560">MWQTLYDRYSTFMVKRQLTTCGANLRARNVGEIFKGKGAEIHVGNNVLLERKVRLSLGDNARIYIGDNTYLGDFCNLLAVKEIRIGKNCAISWHVLFMDTSSHPLGFRGEVPQTKIAPIVVEDHVWIGCRAVILKGVRVGEGAIIANNAVVTKDVPPRTMVAGNPAKVIKEDVIWE</sequence>
<dbReference type="Gene3D" id="2.160.10.10">
    <property type="entry name" value="Hexapeptide repeat proteins"/>
    <property type="match status" value="1"/>
</dbReference>
<dbReference type="PANTHER" id="PTHR23416:SF78">
    <property type="entry name" value="LIPOPOLYSACCHARIDE BIOSYNTHESIS O-ACETYL TRANSFERASE WBBJ-RELATED"/>
    <property type="match status" value="1"/>
</dbReference>
<evidence type="ECO:0000256" key="2">
    <source>
        <dbReference type="ARBA" id="ARBA00022737"/>
    </source>
</evidence>
<dbReference type="Pfam" id="PF00132">
    <property type="entry name" value="Hexapep"/>
    <property type="match status" value="1"/>
</dbReference>
<dbReference type="InterPro" id="IPR051159">
    <property type="entry name" value="Hexapeptide_acetyltransf"/>
</dbReference>
<evidence type="ECO:0000313" key="3">
    <source>
        <dbReference type="EMBL" id="SHG51486.1"/>
    </source>
</evidence>
<dbReference type="InterPro" id="IPR001451">
    <property type="entry name" value="Hexapep"/>
</dbReference>
<dbReference type="PROSITE" id="PS00101">
    <property type="entry name" value="HEXAPEP_TRANSFERASES"/>
    <property type="match status" value="1"/>
</dbReference>
<keyword evidence="4" id="KW-1185">Reference proteome</keyword>
<evidence type="ECO:0000313" key="4">
    <source>
        <dbReference type="Proteomes" id="UP000242329"/>
    </source>
</evidence>
<name>A0A1M5KF59_9FIRM</name>
<keyword evidence="1 3" id="KW-0808">Transferase</keyword>
<proteinExistence type="predicted"/>
<dbReference type="EMBL" id="FQWY01000005">
    <property type="protein sequence ID" value="SHG51486.1"/>
    <property type="molecule type" value="Genomic_DNA"/>
</dbReference>
<reference evidence="4" key="1">
    <citation type="submission" date="2016-11" db="EMBL/GenBank/DDBJ databases">
        <authorList>
            <person name="Varghese N."/>
            <person name="Submissions S."/>
        </authorList>
    </citation>
    <scope>NUCLEOTIDE SEQUENCE [LARGE SCALE GENOMIC DNA]</scope>
    <source>
        <strain evidence="4">DSM 11003</strain>
    </source>
</reference>
<dbReference type="GO" id="GO:0016740">
    <property type="term" value="F:transferase activity"/>
    <property type="evidence" value="ECO:0007669"/>
    <property type="project" value="UniProtKB-KW"/>
</dbReference>
<keyword evidence="2" id="KW-0677">Repeat</keyword>
<dbReference type="AlphaFoldDB" id="A0A1M5KF59"/>
<dbReference type="InterPro" id="IPR018357">
    <property type="entry name" value="Hexapep_transf_CS"/>
</dbReference>
<evidence type="ECO:0000256" key="1">
    <source>
        <dbReference type="ARBA" id="ARBA00022679"/>
    </source>
</evidence>
<protein>
    <submittedName>
        <fullName evidence="3">Acetyltransferase (Isoleucine patch superfamily)</fullName>
    </submittedName>
</protein>
<organism evidence="3 4">
    <name type="scientific">Thermosyntropha lipolytica DSM 11003</name>
    <dbReference type="NCBI Taxonomy" id="1123382"/>
    <lineage>
        <taxon>Bacteria</taxon>
        <taxon>Bacillati</taxon>
        <taxon>Bacillota</taxon>
        <taxon>Clostridia</taxon>
        <taxon>Eubacteriales</taxon>
        <taxon>Syntrophomonadaceae</taxon>
        <taxon>Thermosyntropha</taxon>
    </lineage>
</organism>
<dbReference type="Proteomes" id="UP000242329">
    <property type="component" value="Unassembled WGS sequence"/>
</dbReference>
<dbReference type="PANTHER" id="PTHR23416">
    <property type="entry name" value="SIALIC ACID SYNTHASE-RELATED"/>
    <property type="match status" value="1"/>
</dbReference>
<dbReference type="STRING" id="1123382.SAMN02745221_00358"/>
<gene>
    <name evidence="3" type="ORF">SAMN02745221_00358</name>
</gene>
<dbReference type="InterPro" id="IPR011004">
    <property type="entry name" value="Trimer_LpxA-like_sf"/>
</dbReference>